<gene>
    <name evidence="4" type="ORF">COHA_001905</name>
</gene>
<feature type="compositionally biased region" description="Basic and acidic residues" evidence="1">
    <location>
        <begin position="17"/>
        <end position="34"/>
    </location>
</feature>
<feature type="compositionally biased region" description="Low complexity" evidence="1">
    <location>
        <begin position="874"/>
        <end position="898"/>
    </location>
</feature>
<feature type="region of interest" description="Disordered" evidence="1">
    <location>
        <begin position="1"/>
        <end position="92"/>
    </location>
</feature>
<dbReference type="InterPro" id="IPR051218">
    <property type="entry name" value="Sec_MonoDiacylglyc_Lipase"/>
</dbReference>
<evidence type="ECO:0000256" key="1">
    <source>
        <dbReference type="SAM" id="MobiDB-lite"/>
    </source>
</evidence>
<evidence type="ECO:0000256" key="2">
    <source>
        <dbReference type="SAM" id="Phobius"/>
    </source>
</evidence>
<comment type="caution">
    <text evidence="4">The sequence shown here is derived from an EMBL/GenBank/DDBJ whole genome shotgun (WGS) entry which is preliminary data.</text>
</comment>
<dbReference type="CDD" id="cd00519">
    <property type="entry name" value="Lipase_3"/>
    <property type="match status" value="1"/>
</dbReference>
<evidence type="ECO:0000313" key="4">
    <source>
        <dbReference type="EMBL" id="KAI7844547.1"/>
    </source>
</evidence>
<dbReference type="Gene3D" id="3.40.50.1820">
    <property type="entry name" value="alpha/beta hydrolase"/>
    <property type="match status" value="1"/>
</dbReference>
<evidence type="ECO:0000259" key="3">
    <source>
        <dbReference type="Pfam" id="PF01764"/>
    </source>
</evidence>
<feature type="transmembrane region" description="Helical" evidence="2">
    <location>
        <begin position="192"/>
        <end position="212"/>
    </location>
</feature>
<dbReference type="GO" id="GO:0006629">
    <property type="term" value="P:lipid metabolic process"/>
    <property type="evidence" value="ECO:0007669"/>
    <property type="project" value="InterPro"/>
</dbReference>
<dbReference type="PANTHER" id="PTHR45856">
    <property type="entry name" value="ALPHA/BETA-HYDROLASES SUPERFAMILY PROTEIN"/>
    <property type="match status" value="1"/>
</dbReference>
<feature type="transmembrane region" description="Helical" evidence="2">
    <location>
        <begin position="228"/>
        <end position="249"/>
    </location>
</feature>
<feature type="transmembrane region" description="Helical" evidence="2">
    <location>
        <begin position="285"/>
        <end position="302"/>
    </location>
</feature>
<keyword evidence="2" id="KW-1133">Transmembrane helix</keyword>
<feature type="transmembrane region" description="Helical" evidence="2">
    <location>
        <begin position="379"/>
        <end position="402"/>
    </location>
</feature>
<feature type="compositionally biased region" description="Low complexity" evidence="1">
    <location>
        <begin position="73"/>
        <end position="86"/>
    </location>
</feature>
<dbReference type="Proteomes" id="UP001205105">
    <property type="component" value="Unassembled WGS sequence"/>
</dbReference>
<feature type="domain" description="Fungal lipase-type" evidence="3">
    <location>
        <begin position="562"/>
        <end position="713"/>
    </location>
</feature>
<feature type="region of interest" description="Disordered" evidence="1">
    <location>
        <begin position="874"/>
        <end position="901"/>
    </location>
</feature>
<dbReference type="EMBL" id="JADXDR010000027">
    <property type="protein sequence ID" value="KAI7844547.1"/>
    <property type="molecule type" value="Genomic_DNA"/>
</dbReference>
<sequence length="962" mass="106129">MALSERGPAQDNAALGDGREGSSPHPPLELRRPAAADGSTGGEPPSPTPLASNGDDGSEPGSPKLQPTDSKQSIGSDTGSGDGSSSPEQTHYDSSKDVVLRLEFLSTPEVKALFRTVRVSVLVGLGMLAVAIYLKVDKPNDYYLSDQTVPILNICFAAVLLPALLACWALFIWRVYRSNLSGKRWSHRRKRAATLAGAEITIQTINCTFYLIPNAYVMTHDCAWFDPVVIWSGFVRWSCWNSLFLLFWVQASSVNPARSQRYRKHISRPDAAVMDAPLWCHYRKLALWVVLEGILIALSIVARTDHAEFYWDPAITDCRQQGWTCQFSAAAITLLSLNVACLVAYFIMWLWNIARSFNNLKYLPYGSMRMANLVTRMQVRLRGLGITFFVLCVVVYTFGMWARRDFGLGMSLWDGYVKLSTCSSYIISWLGYLVLVASVTAMASGYMWMPKRPHEMGILQAWLAEFAWTEGDIPRKRSERASSLPLESFEHFCIDCEPLFCFETAVKMLYWSFLVYDHDEMKASPFNPTTALSLYDLEHFEVFWEKQLDTKCCVGWNEDTVVISFRGTSSLKNVQADLQVWRSRFPAGIGSLLLGTAPLVHSGFLCAYTANGFNERLLSRLESILFRCTSERAESGNERPVNVYVTGHSLGGALASLCAFDIKKRCPCAEYLVNVRCYTFGAPRVGNRAWARQYNQAVPDTWHIINSDDVVTSAGKFFFLYTRTGHRVLINKLGDIIVRPTYLESQIRQMVGGGSVKDHLLTQYQKAISSVVAAQFGRKQFKHGKDGVLSLARSKGTRDVLETAGLAGHQIEVLQSQGWDAYQKLLRQEARAKARQRSRRRRAGSRDAAELEAASMVGWERGGSLAHTLSGISLDSSASGGSSPTSSAAGRGSTGVRGSMRDTGSSFPLVLDWTGSGDAEALAGASSGGSMGFGSGRRELPEAAYARAVAEHEAARRGTAAA</sequence>
<dbReference type="AlphaFoldDB" id="A0AAD5DUF3"/>
<accession>A0AAD5DUF3</accession>
<organism evidence="4 5">
    <name type="scientific">Chlorella ohadii</name>
    <dbReference type="NCBI Taxonomy" id="2649997"/>
    <lineage>
        <taxon>Eukaryota</taxon>
        <taxon>Viridiplantae</taxon>
        <taxon>Chlorophyta</taxon>
        <taxon>core chlorophytes</taxon>
        <taxon>Trebouxiophyceae</taxon>
        <taxon>Chlorellales</taxon>
        <taxon>Chlorellaceae</taxon>
        <taxon>Chlorella clade</taxon>
        <taxon>Chlorella</taxon>
    </lineage>
</organism>
<name>A0AAD5DUF3_9CHLO</name>
<dbReference type="InterPro" id="IPR002921">
    <property type="entry name" value="Fungal_lipase-type"/>
</dbReference>
<dbReference type="Pfam" id="PF01764">
    <property type="entry name" value="Lipase_3"/>
    <property type="match status" value="1"/>
</dbReference>
<keyword evidence="5" id="KW-1185">Reference proteome</keyword>
<proteinExistence type="predicted"/>
<feature type="transmembrane region" description="Helical" evidence="2">
    <location>
        <begin position="119"/>
        <end position="136"/>
    </location>
</feature>
<protein>
    <recommendedName>
        <fullName evidence="3">Fungal lipase-type domain-containing protein</fullName>
    </recommendedName>
</protein>
<feature type="transmembrane region" description="Helical" evidence="2">
    <location>
        <begin position="329"/>
        <end position="351"/>
    </location>
</feature>
<evidence type="ECO:0000313" key="5">
    <source>
        <dbReference type="Proteomes" id="UP001205105"/>
    </source>
</evidence>
<reference evidence="4" key="1">
    <citation type="submission" date="2020-11" db="EMBL/GenBank/DDBJ databases">
        <title>Chlorella ohadii genome sequencing and assembly.</title>
        <authorList>
            <person name="Murik O."/>
            <person name="Treves H."/>
            <person name="Kedem I."/>
            <person name="Shotland Y."/>
            <person name="Kaplan A."/>
        </authorList>
    </citation>
    <scope>NUCLEOTIDE SEQUENCE</scope>
    <source>
        <strain evidence="4">1</strain>
    </source>
</reference>
<dbReference type="PANTHER" id="PTHR45856:SF24">
    <property type="entry name" value="FUNGAL LIPASE-LIKE DOMAIN-CONTAINING PROTEIN"/>
    <property type="match status" value="1"/>
</dbReference>
<dbReference type="InterPro" id="IPR029058">
    <property type="entry name" value="AB_hydrolase_fold"/>
</dbReference>
<dbReference type="SUPFAM" id="SSF53474">
    <property type="entry name" value="alpha/beta-Hydrolases"/>
    <property type="match status" value="1"/>
</dbReference>
<keyword evidence="2" id="KW-0472">Membrane</keyword>
<feature type="transmembrane region" description="Helical" evidence="2">
    <location>
        <begin position="426"/>
        <end position="449"/>
    </location>
</feature>
<keyword evidence="2" id="KW-0812">Transmembrane</keyword>
<feature type="transmembrane region" description="Helical" evidence="2">
    <location>
        <begin position="148"/>
        <end position="171"/>
    </location>
</feature>